<feature type="compositionally biased region" description="Basic and acidic residues" evidence="1">
    <location>
        <begin position="43"/>
        <end position="55"/>
    </location>
</feature>
<accession>A0ABS7Y9X8</accession>
<protein>
    <submittedName>
        <fullName evidence="2">Uncharacterized protein</fullName>
    </submittedName>
</protein>
<feature type="compositionally biased region" description="Basic and acidic residues" evidence="1">
    <location>
        <begin position="20"/>
        <end position="34"/>
    </location>
</feature>
<organism evidence="2 3">
    <name type="scientific">Massilia hydrophila</name>
    <dbReference type="NCBI Taxonomy" id="3044279"/>
    <lineage>
        <taxon>Bacteria</taxon>
        <taxon>Pseudomonadati</taxon>
        <taxon>Pseudomonadota</taxon>
        <taxon>Betaproteobacteria</taxon>
        <taxon>Burkholderiales</taxon>
        <taxon>Oxalobacteraceae</taxon>
        <taxon>Telluria group</taxon>
        <taxon>Massilia</taxon>
    </lineage>
</organism>
<comment type="caution">
    <text evidence="2">The sequence shown here is derived from an EMBL/GenBank/DDBJ whole genome shotgun (WGS) entry which is preliminary data.</text>
</comment>
<evidence type="ECO:0000313" key="3">
    <source>
        <dbReference type="Proteomes" id="UP001198602"/>
    </source>
</evidence>
<reference evidence="2 3" key="1">
    <citation type="submission" date="2021-07" db="EMBL/GenBank/DDBJ databases">
        <title>Characterization of Violacein-producing bacteria and related species.</title>
        <authorList>
            <person name="Wilson H.S."/>
            <person name="De Leon M.E."/>
        </authorList>
    </citation>
    <scope>NUCLEOTIDE SEQUENCE [LARGE SCALE GENOMIC DNA]</scope>
    <source>
        <strain evidence="2 3">HSC-2F05</strain>
    </source>
</reference>
<evidence type="ECO:0000313" key="2">
    <source>
        <dbReference type="EMBL" id="MCA1856503.1"/>
    </source>
</evidence>
<proteinExistence type="predicted"/>
<evidence type="ECO:0000256" key="1">
    <source>
        <dbReference type="SAM" id="MobiDB-lite"/>
    </source>
</evidence>
<dbReference type="RefSeq" id="WP_225238778.1">
    <property type="nucleotide sequence ID" value="NZ_JAHYBX010000003.1"/>
</dbReference>
<dbReference type="Proteomes" id="UP001198602">
    <property type="component" value="Unassembled WGS sequence"/>
</dbReference>
<sequence>MANRDGDEGLATPRRQLERELARERQARSQHDAVRAGLAPQEEELRLKDARERADTCGLKRRPER</sequence>
<dbReference type="EMBL" id="JAHYBX010000003">
    <property type="protein sequence ID" value="MCA1856503.1"/>
    <property type="molecule type" value="Genomic_DNA"/>
</dbReference>
<name>A0ABS7Y9X8_9BURK</name>
<feature type="region of interest" description="Disordered" evidence="1">
    <location>
        <begin position="20"/>
        <end position="65"/>
    </location>
</feature>
<gene>
    <name evidence="2" type="ORF">LE190_11305</name>
</gene>
<keyword evidence="3" id="KW-1185">Reference proteome</keyword>